<keyword evidence="2" id="KW-1185">Reference proteome</keyword>
<reference evidence="1" key="2">
    <citation type="submission" date="2025-09" db="UniProtKB">
        <authorList>
            <consortium name="EnsemblPlants"/>
        </authorList>
    </citation>
    <scope>IDENTIFICATION</scope>
</reference>
<evidence type="ECO:0000313" key="2">
    <source>
        <dbReference type="Proteomes" id="UP001732700"/>
    </source>
</evidence>
<dbReference type="Proteomes" id="UP001732700">
    <property type="component" value="Chromosome 1D"/>
</dbReference>
<accession>A0ACD5TTR7</accession>
<organism evidence="1 2">
    <name type="scientific">Avena sativa</name>
    <name type="common">Oat</name>
    <dbReference type="NCBI Taxonomy" id="4498"/>
    <lineage>
        <taxon>Eukaryota</taxon>
        <taxon>Viridiplantae</taxon>
        <taxon>Streptophyta</taxon>
        <taxon>Embryophyta</taxon>
        <taxon>Tracheophyta</taxon>
        <taxon>Spermatophyta</taxon>
        <taxon>Magnoliopsida</taxon>
        <taxon>Liliopsida</taxon>
        <taxon>Poales</taxon>
        <taxon>Poaceae</taxon>
        <taxon>BOP clade</taxon>
        <taxon>Pooideae</taxon>
        <taxon>Poodae</taxon>
        <taxon>Poeae</taxon>
        <taxon>Poeae Chloroplast Group 1 (Aveneae type)</taxon>
        <taxon>Aveninae</taxon>
        <taxon>Avena</taxon>
    </lineage>
</organism>
<dbReference type="EnsemblPlants" id="AVESA.00010b.r2.1DG0125240.1">
    <property type="protein sequence ID" value="AVESA.00010b.r2.1DG0125240.1.CDS"/>
    <property type="gene ID" value="AVESA.00010b.r2.1DG0125240"/>
</dbReference>
<protein>
    <submittedName>
        <fullName evidence="1">Uncharacterized protein</fullName>
    </submittedName>
</protein>
<name>A0ACD5TTR7_AVESA</name>
<proteinExistence type="predicted"/>
<evidence type="ECO:0000313" key="1">
    <source>
        <dbReference type="EnsemblPlants" id="AVESA.00010b.r2.1DG0125240.1.CDS"/>
    </source>
</evidence>
<sequence length="139" mass="14602">MAAISPNVATTLPFLPPLRSPTRRLSPAAFSASVVPCRGARVVVHGTRHPGPLGRNSLWFESATRFPAERLKKALFASETDSPSTDSSKQSSAGDSSSPPDGPPVLTILAGIIVFFLVLWVIGSIFTSIVGLFFGAAKP</sequence>
<reference evidence="1" key="1">
    <citation type="submission" date="2021-05" db="EMBL/GenBank/DDBJ databases">
        <authorList>
            <person name="Scholz U."/>
            <person name="Mascher M."/>
            <person name="Fiebig A."/>
        </authorList>
    </citation>
    <scope>NUCLEOTIDE SEQUENCE [LARGE SCALE GENOMIC DNA]</scope>
</reference>